<evidence type="ECO:0000313" key="2">
    <source>
        <dbReference type="Proteomes" id="UP000598350"/>
    </source>
</evidence>
<dbReference type="Gene3D" id="2.160.10.10">
    <property type="entry name" value="Hexapeptide repeat proteins"/>
    <property type="match status" value="1"/>
</dbReference>
<dbReference type="InterPro" id="IPR011004">
    <property type="entry name" value="Trimer_LpxA-like_sf"/>
</dbReference>
<keyword evidence="2" id="KW-1185">Reference proteome</keyword>
<dbReference type="EMBL" id="JABTCG010000001">
    <property type="protein sequence ID" value="MBD0849310.1"/>
    <property type="molecule type" value="Genomic_DNA"/>
</dbReference>
<dbReference type="Proteomes" id="UP000598350">
    <property type="component" value="Unassembled WGS sequence"/>
</dbReference>
<accession>A0ABR7V6J8</accession>
<protein>
    <recommendedName>
        <fullName evidence="3">Transferase hexapeptide (Six repeat-containing protein)</fullName>
    </recommendedName>
</protein>
<comment type="caution">
    <text evidence="1">The sequence shown here is derived from an EMBL/GenBank/DDBJ whole genome shotgun (WGS) entry which is preliminary data.</text>
</comment>
<evidence type="ECO:0008006" key="3">
    <source>
        <dbReference type="Google" id="ProtNLM"/>
    </source>
</evidence>
<name>A0ABR7V6J8_9FLAO</name>
<evidence type="ECO:0000313" key="1">
    <source>
        <dbReference type="EMBL" id="MBD0849310.1"/>
    </source>
</evidence>
<proteinExistence type="predicted"/>
<dbReference type="RefSeq" id="WP_188312440.1">
    <property type="nucleotide sequence ID" value="NZ_JABTCG010000001.1"/>
</dbReference>
<sequence>MKRNWNIGHHFKIGGFVTINPGVTQNSFVEIFTYTMIGSRTAGKDHINIEKNLIIGVESTEIQDIPENSFAYGKPCILHKANLCK</sequence>
<gene>
    <name evidence="1" type="ORF">HPE63_01400</name>
</gene>
<organism evidence="1 2">
    <name type="scientific">Maribacter arenosus</name>
    <dbReference type="NCBI Taxonomy" id="1854708"/>
    <lineage>
        <taxon>Bacteria</taxon>
        <taxon>Pseudomonadati</taxon>
        <taxon>Bacteroidota</taxon>
        <taxon>Flavobacteriia</taxon>
        <taxon>Flavobacteriales</taxon>
        <taxon>Flavobacteriaceae</taxon>
        <taxon>Maribacter</taxon>
    </lineage>
</organism>
<dbReference type="SUPFAM" id="SSF51161">
    <property type="entry name" value="Trimeric LpxA-like enzymes"/>
    <property type="match status" value="1"/>
</dbReference>
<reference evidence="1 2" key="1">
    <citation type="submission" date="2020-05" db="EMBL/GenBank/DDBJ databases">
        <title>The draft genome sequence of Maribacter arenosus CAU 1321.</title>
        <authorList>
            <person name="Mu L."/>
        </authorList>
    </citation>
    <scope>NUCLEOTIDE SEQUENCE [LARGE SCALE GENOMIC DNA]</scope>
    <source>
        <strain evidence="1 2">CAU 1321</strain>
    </source>
</reference>